<evidence type="ECO:0000259" key="8">
    <source>
        <dbReference type="PROSITE" id="PS51998"/>
    </source>
</evidence>
<evidence type="ECO:0000256" key="5">
    <source>
        <dbReference type="ARBA" id="ARBA00023163"/>
    </source>
</evidence>
<dbReference type="Pfam" id="PF08766">
    <property type="entry name" value="DEK_C"/>
    <property type="match status" value="1"/>
</dbReference>
<dbReference type="SUPFAM" id="SSF54447">
    <property type="entry name" value="ssDNA-binding transcriptional regulator domain"/>
    <property type="match status" value="1"/>
</dbReference>
<evidence type="ECO:0000256" key="2">
    <source>
        <dbReference type="ARBA" id="ARBA00009001"/>
    </source>
</evidence>
<dbReference type="GO" id="GO:0005634">
    <property type="term" value="C:nucleus"/>
    <property type="evidence" value="ECO:0007669"/>
    <property type="project" value="UniProtKB-SubCell"/>
</dbReference>
<dbReference type="InterPro" id="IPR009044">
    <property type="entry name" value="ssDNA-bd_transcriptional_reg"/>
</dbReference>
<dbReference type="InterPro" id="IPR014876">
    <property type="entry name" value="DEK_C"/>
</dbReference>
<feature type="domain" description="DEK-C" evidence="8">
    <location>
        <begin position="81"/>
        <end position="138"/>
    </location>
</feature>
<protein>
    <recommendedName>
        <fullName evidence="8">DEK-C domain-containing protein</fullName>
    </recommendedName>
</protein>
<feature type="region of interest" description="Disordered" evidence="7">
    <location>
        <begin position="137"/>
        <end position="187"/>
    </location>
</feature>
<dbReference type="SUPFAM" id="SSF109715">
    <property type="entry name" value="DEK C-terminal domain"/>
    <property type="match status" value="1"/>
</dbReference>
<comment type="subcellular location">
    <subcellularLocation>
        <location evidence="1">Nucleus</location>
    </subcellularLocation>
</comment>
<dbReference type="PROSITE" id="PS51998">
    <property type="entry name" value="DEK_C"/>
    <property type="match status" value="1"/>
</dbReference>
<evidence type="ECO:0000256" key="3">
    <source>
        <dbReference type="ARBA" id="ARBA00023015"/>
    </source>
</evidence>
<dbReference type="OrthoDB" id="421474at2759"/>
<comment type="similarity">
    <text evidence="2">Belongs to the transcriptional coactivator PC4 family.</text>
</comment>
<keyword evidence="6" id="KW-0539">Nucleus</keyword>
<dbReference type="FunFam" id="2.30.31.10:FF:000004">
    <property type="entry name" value="RNA polymerase II transcriptional coactivator KELP"/>
    <property type="match status" value="1"/>
</dbReference>
<evidence type="ECO:0000256" key="6">
    <source>
        <dbReference type="ARBA" id="ARBA00023242"/>
    </source>
</evidence>
<feature type="compositionally biased region" description="Basic and acidic residues" evidence="7">
    <location>
        <begin position="142"/>
        <end position="166"/>
    </location>
</feature>
<keyword evidence="4" id="KW-0238">DNA-binding</keyword>
<dbReference type="InterPro" id="IPR045125">
    <property type="entry name" value="Sub1/Tcp4-like"/>
</dbReference>
<sequence length="320" mass="36491">MEKGCNGEGRIQGGIGTVPGFGWWPIKAYRPCPGFVASGGRYRRRGQSMDEVAFGRGGKGASHGKRRGCNNPSFCCEKMEPETRRRIEKTVLEILKSADMDEMTEFKVRKLASDKLGINLSAPDYKRFVRQVVETFLQSTEEPGREPEPEPEPDRKKANTEAAEREPTEEEEEEEVEEDRGKSSGVKEYDDDGDLIICRLSDRRRVTIQDFRGKTLVSIREFYRKDGKELPSSKGISLTAEQWSAFKKNVPAIEEAIQKMESRLILLFHLWMSADFPVDLLPCFLVTADEPTGVNVDYLETVYAFRFGIVYGILYRRFFI</sequence>
<dbReference type="EMBL" id="AM445372">
    <property type="protein sequence ID" value="CAN65190.1"/>
    <property type="molecule type" value="Genomic_DNA"/>
</dbReference>
<evidence type="ECO:0000256" key="1">
    <source>
        <dbReference type="ARBA" id="ARBA00004123"/>
    </source>
</evidence>
<accession>A5B3J4</accession>
<dbReference type="ExpressionAtlas" id="A5B3J4">
    <property type="expression patterns" value="baseline and differential"/>
</dbReference>
<evidence type="ECO:0000313" key="9">
    <source>
        <dbReference type="EMBL" id="CAN65190.1"/>
    </source>
</evidence>
<dbReference type="GO" id="GO:0003713">
    <property type="term" value="F:transcription coactivator activity"/>
    <property type="evidence" value="ECO:0007669"/>
    <property type="project" value="InterPro"/>
</dbReference>
<feature type="compositionally biased region" description="Acidic residues" evidence="7">
    <location>
        <begin position="167"/>
        <end position="178"/>
    </location>
</feature>
<keyword evidence="3" id="KW-0805">Transcription regulation</keyword>
<dbReference type="AlphaFoldDB" id="A5B3J4"/>
<gene>
    <name evidence="9" type="ORF">VITISV_032101</name>
</gene>
<dbReference type="GO" id="GO:0003677">
    <property type="term" value="F:DNA binding"/>
    <property type="evidence" value="ECO:0007669"/>
    <property type="project" value="UniProtKB-KW"/>
</dbReference>
<organism evidence="9">
    <name type="scientific">Vitis vinifera</name>
    <name type="common">Grape</name>
    <dbReference type="NCBI Taxonomy" id="29760"/>
    <lineage>
        <taxon>Eukaryota</taxon>
        <taxon>Viridiplantae</taxon>
        <taxon>Streptophyta</taxon>
        <taxon>Embryophyta</taxon>
        <taxon>Tracheophyta</taxon>
        <taxon>Spermatophyta</taxon>
        <taxon>Magnoliopsida</taxon>
        <taxon>eudicotyledons</taxon>
        <taxon>Gunneridae</taxon>
        <taxon>Pentapetalae</taxon>
        <taxon>rosids</taxon>
        <taxon>Vitales</taxon>
        <taxon>Vitaceae</taxon>
        <taxon>Viteae</taxon>
        <taxon>Vitis</taxon>
    </lineage>
</organism>
<dbReference type="Pfam" id="PF02229">
    <property type="entry name" value="PC4"/>
    <property type="match status" value="1"/>
</dbReference>
<dbReference type="Gene3D" id="2.30.31.10">
    <property type="entry name" value="Transcriptional Coactivator Pc4, Chain A"/>
    <property type="match status" value="1"/>
</dbReference>
<evidence type="ECO:0000256" key="7">
    <source>
        <dbReference type="SAM" id="MobiDB-lite"/>
    </source>
</evidence>
<proteinExistence type="inferred from homology"/>
<reference evidence="9" key="1">
    <citation type="journal article" date="2007" name="PLoS ONE">
        <title>The first genome sequence of an elite grapevine cultivar (Pinot noir Vitis vinifera L.): coping with a highly heterozygous genome.</title>
        <authorList>
            <person name="Velasco R."/>
            <person name="Zharkikh A."/>
            <person name="Troggio M."/>
            <person name="Cartwright D.A."/>
            <person name="Cestaro A."/>
            <person name="Pruss D."/>
            <person name="Pindo M."/>
            <person name="FitzGerald L.M."/>
            <person name="Vezzulli S."/>
            <person name="Reid J."/>
            <person name="Malacarne G."/>
            <person name="Iliev D."/>
            <person name="Coppola G."/>
            <person name="Wardell B."/>
            <person name="Micheletti D."/>
            <person name="Macalma T."/>
            <person name="Facci M."/>
            <person name="Mitchell J.T."/>
            <person name="Perazzolli M."/>
            <person name="Eldredge G."/>
            <person name="Gatto P."/>
            <person name="Oyzerski R."/>
            <person name="Moretto M."/>
            <person name="Gutin N."/>
            <person name="Stefanini M."/>
            <person name="Chen Y."/>
            <person name="Segala C."/>
            <person name="Davenport C."/>
            <person name="Dematte L."/>
            <person name="Mraz A."/>
            <person name="Battilana J."/>
            <person name="Stormo K."/>
            <person name="Costa F."/>
            <person name="Tao Q."/>
            <person name="Si-Ammour A."/>
            <person name="Harkins T."/>
            <person name="Lackey A."/>
            <person name="Perbost C."/>
            <person name="Taillon B."/>
            <person name="Stella A."/>
            <person name="Solovyev V."/>
            <person name="Fawcett J.A."/>
            <person name="Sterck L."/>
            <person name="Vandepoele K."/>
            <person name="Grando S.M."/>
            <person name="Toppo S."/>
            <person name="Moser C."/>
            <person name="Lanchbury J."/>
            <person name="Bogden R."/>
            <person name="Skolnick M."/>
            <person name="Sgaramella V."/>
            <person name="Bhatnagar S.K."/>
            <person name="Fontana P."/>
            <person name="Gutin A."/>
            <person name="Van de Peer Y."/>
            <person name="Salamini F."/>
            <person name="Viola R."/>
        </authorList>
    </citation>
    <scope>NUCLEOTIDE SEQUENCE</scope>
</reference>
<dbReference type="GO" id="GO:0060261">
    <property type="term" value="P:positive regulation of transcription initiation by RNA polymerase II"/>
    <property type="evidence" value="ECO:0007669"/>
    <property type="project" value="InterPro"/>
</dbReference>
<keyword evidence="5" id="KW-0804">Transcription</keyword>
<name>A5B3J4_VITVI</name>
<evidence type="ECO:0000256" key="4">
    <source>
        <dbReference type="ARBA" id="ARBA00023125"/>
    </source>
</evidence>
<dbReference type="PANTHER" id="PTHR13215">
    <property type="entry name" value="RNA POLYMERASE II TRANSCRIPTIONAL COACTIVATOR"/>
    <property type="match status" value="1"/>
</dbReference>
<dbReference type="InterPro" id="IPR003173">
    <property type="entry name" value="PC4_C"/>
</dbReference>